<dbReference type="GO" id="GO:0008408">
    <property type="term" value="F:3'-5' exonuclease activity"/>
    <property type="evidence" value="ECO:0007669"/>
    <property type="project" value="TreeGrafter"/>
</dbReference>
<dbReference type="Pfam" id="PF00929">
    <property type="entry name" value="RNase_T"/>
    <property type="match status" value="1"/>
</dbReference>
<dbReference type="AlphaFoldDB" id="A0A6M0QAD0"/>
<protein>
    <submittedName>
        <fullName evidence="5">3'-5' exonuclease</fullName>
    </submittedName>
</protein>
<gene>
    <name evidence="5" type="ORF">G4D63_16095</name>
</gene>
<evidence type="ECO:0000259" key="4">
    <source>
        <dbReference type="SMART" id="SM00479"/>
    </source>
</evidence>
<dbReference type="GO" id="GO:0003887">
    <property type="term" value="F:DNA-directed DNA polymerase activity"/>
    <property type="evidence" value="ECO:0007669"/>
    <property type="project" value="InterPro"/>
</dbReference>
<dbReference type="GO" id="GO:0005829">
    <property type="term" value="C:cytosol"/>
    <property type="evidence" value="ECO:0007669"/>
    <property type="project" value="TreeGrafter"/>
</dbReference>
<dbReference type="FunFam" id="3.30.420.10:FF:000045">
    <property type="entry name" value="3'-5' exonuclease DinG"/>
    <property type="match status" value="1"/>
</dbReference>
<dbReference type="PANTHER" id="PTHR30231">
    <property type="entry name" value="DNA POLYMERASE III SUBUNIT EPSILON"/>
    <property type="match status" value="1"/>
</dbReference>
<dbReference type="InterPro" id="IPR036397">
    <property type="entry name" value="RNaseH_sf"/>
</dbReference>
<dbReference type="InterPro" id="IPR013520">
    <property type="entry name" value="Ribonucl_H"/>
</dbReference>
<sequence length="244" mass="27884">MAYNPIIHLLKGIHGRINSGILSGMQGQQSPQNVAFLRELHREIRKEQVMYEPLNKLNAVVFDIETTGFFPDKGDVILSIGAIKVDGGIIKEEDTFYSLVFHNEDLSPELTHLTGIRKEDLLNAPNLSSVLLQFFEFAKDAVLVAHHANHEKTFLQHSSWKLFRTPLKHRILDTSFLFKIADPDLQLVRLEDLCVYHDIPVVERHHALGDARLTAKLWSIYIEKIIQLGIVNMNDLYEALSKVR</sequence>
<feature type="domain" description="Exonuclease" evidence="4">
    <location>
        <begin position="58"/>
        <end position="227"/>
    </location>
</feature>
<evidence type="ECO:0000256" key="3">
    <source>
        <dbReference type="ARBA" id="ARBA00022839"/>
    </source>
</evidence>
<organism evidence="5 6">
    <name type="scientific">Bacillus mesophilus</name>
    <dbReference type="NCBI Taxonomy" id="1808955"/>
    <lineage>
        <taxon>Bacteria</taxon>
        <taxon>Bacillati</taxon>
        <taxon>Bacillota</taxon>
        <taxon>Bacilli</taxon>
        <taxon>Bacillales</taxon>
        <taxon>Bacillaceae</taxon>
        <taxon>Bacillus</taxon>
    </lineage>
</organism>
<dbReference type="SUPFAM" id="SSF53098">
    <property type="entry name" value="Ribonuclease H-like"/>
    <property type="match status" value="1"/>
</dbReference>
<accession>A0A6M0QAD0</accession>
<dbReference type="InterPro" id="IPR012337">
    <property type="entry name" value="RNaseH-like_sf"/>
</dbReference>
<reference evidence="5 6" key="1">
    <citation type="submission" date="2020-02" db="EMBL/GenBank/DDBJ databases">
        <title>Bacillus aquiflavi sp. nov., isolated from yellow water of strong flavor Chinese baijiu in Yibin region of China.</title>
        <authorList>
            <person name="Xie J."/>
        </authorList>
    </citation>
    <scope>NUCLEOTIDE SEQUENCE [LARGE SCALE GENOMIC DNA]</scope>
    <source>
        <strain evidence="5 6">SA4</strain>
    </source>
</reference>
<dbReference type="CDD" id="cd06127">
    <property type="entry name" value="DEDDh"/>
    <property type="match status" value="1"/>
</dbReference>
<dbReference type="SMART" id="SM00479">
    <property type="entry name" value="EXOIII"/>
    <property type="match status" value="1"/>
</dbReference>
<dbReference type="NCBIfam" id="TIGR00573">
    <property type="entry name" value="dnaq"/>
    <property type="match status" value="1"/>
</dbReference>
<dbReference type="RefSeq" id="WP_163180729.1">
    <property type="nucleotide sequence ID" value="NZ_JAAIWM010000006.1"/>
</dbReference>
<evidence type="ECO:0000313" key="5">
    <source>
        <dbReference type="EMBL" id="NEY73255.1"/>
    </source>
</evidence>
<evidence type="ECO:0000256" key="2">
    <source>
        <dbReference type="ARBA" id="ARBA00022801"/>
    </source>
</evidence>
<dbReference type="EMBL" id="JAAIWM010000006">
    <property type="protein sequence ID" value="NEY73255.1"/>
    <property type="molecule type" value="Genomic_DNA"/>
</dbReference>
<dbReference type="Gene3D" id="3.30.420.10">
    <property type="entry name" value="Ribonuclease H-like superfamily/Ribonuclease H"/>
    <property type="match status" value="1"/>
</dbReference>
<dbReference type="NCBIfam" id="NF005836">
    <property type="entry name" value="PRK07740.1"/>
    <property type="match status" value="1"/>
</dbReference>
<name>A0A6M0QAD0_9BACI</name>
<dbReference type="GO" id="GO:0045004">
    <property type="term" value="P:DNA replication proofreading"/>
    <property type="evidence" value="ECO:0007669"/>
    <property type="project" value="TreeGrafter"/>
</dbReference>
<dbReference type="GO" id="GO:0003677">
    <property type="term" value="F:DNA binding"/>
    <property type="evidence" value="ECO:0007669"/>
    <property type="project" value="InterPro"/>
</dbReference>
<evidence type="ECO:0000256" key="1">
    <source>
        <dbReference type="ARBA" id="ARBA00022722"/>
    </source>
</evidence>
<keyword evidence="3 5" id="KW-0269">Exonuclease</keyword>
<evidence type="ECO:0000313" key="6">
    <source>
        <dbReference type="Proteomes" id="UP000481043"/>
    </source>
</evidence>
<dbReference type="Proteomes" id="UP000481043">
    <property type="component" value="Unassembled WGS sequence"/>
</dbReference>
<keyword evidence="6" id="KW-1185">Reference proteome</keyword>
<dbReference type="PANTHER" id="PTHR30231:SF41">
    <property type="entry name" value="DNA POLYMERASE III SUBUNIT EPSILON"/>
    <property type="match status" value="1"/>
</dbReference>
<keyword evidence="2" id="KW-0378">Hydrolase</keyword>
<dbReference type="InterPro" id="IPR006054">
    <property type="entry name" value="DnaQ"/>
</dbReference>
<keyword evidence="1" id="KW-0540">Nuclease</keyword>
<proteinExistence type="predicted"/>
<comment type="caution">
    <text evidence="5">The sequence shown here is derived from an EMBL/GenBank/DDBJ whole genome shotgun (WGS) entry which is preliminary data.</text>
</comment>